<accession>A0A0R1KJT8</accession>
<dbReference type="InterPro" id="IPR022893">
    <property type="entry name" value="Shikimate_DH_fam"/>
</dbReference>
<dbReference type="Proteomes" id="UP000051248">
    <property type="component" value="Unassembled WGS sequence"/>
</dbReference>
<dbReference type="InterPro" id="IPR011342">
    <property type="entry name" value="Shikimate_DH"/>
</dbReference>
<organism evidence="10 11">
    <name type="scientific">Companilactobacillus nodensis DSM 19682 = JCM 14932 = NBRC 107160</name>
    <dbReference type="NCBI Taxonomy" id="1423775"/>
    <lineage>
        <taxon>Bacteria</taxon>
        <taxon>Bacillati</taxon>
        <taxon>Bacillota</taxon>
        <taxon>Bacilli</taxon>
        <taxon>Lactobacillales</taxon>
        <taxon>Lactobacillaceae</taxon>
        <taxon>Companilactobacillus</taxon>
    </lineage>
</organism>
<dbReference type="PANTHER" id="PTHR21089:SF1">
    <property type="entry name" value="BIFUNCTIONAL 3-DEHYDROQUINATE DEHYDRATASE_SHIKIMATE DEHYDROGENASE, CHLOROPLASTIC"/>
    <property type="match status" value="1"/>
</dbReference>
<dbReference type="SUPFAM" id="SSF53223">
    <property type="entry name" value="Aminoacid dehydrogenase-like, N-terminal domain"/>
    <property type="match status" value="1"/>
</dbReference>
<dbReference type="InterPro" id="IPR036291">
    <property type="entry name" value="NAD(P)-bd_dom_sf"/>
</dbReference>
<comment type="caution">
    <text evidence="7">Lacks conserved residue(s) required for the propagation of feature annotation.</text>
</comment>
<comment type="catalytic activity">
    <reaction evidence="7">
        <text>shikimate + NADP(+) = 3-dehydroshikimate + NADPH + H(+)</text>
        <dbReference type="Rhea" id="RHEA:17737"/>
        <dbReference type="ChEBI" id="CHEBI:15378"/>
        <dbReference type="ChEBI" id="CHEBI:16630"/>
        <dbReference type="ChEBI" id="CHEBI:36208"/>
        <dbReference type="ChEBI" id="CHEBI:57783"/>
        <dbReference type="ChEBI" id="CHEBI:58349"/>
        <dbReference type="EC" id="1.1.1.25"/>
    </reaction>
</comment>
<evidence type="ECO:0000256" key="6">
    <source>
        <dbReference type="ARBA" id="ARBA00023141"/>
    </source>
</evidence>
<dbReference type="HAMAP" id="MF_00222">
    <property type="entry name" value="Shikimate_DH_AroE"/>
    <property type="match status" value="1"/>
</dbReference>
<dbReference type="GO" id="GO:0009423">
    <property type="term" value="P:chorismate biosynthetic process"/>
    <property type="evidence" value="ECO:0007669"/>
    <property type="project" value="UniProtKB-UniRule"/>
</dbReference>
<dbReference type="SUPFAM" id="SSF51735">
    <property type="entry name" value="NAD(P)-binding Rossmann-fold domains"/>
    <property type="match status" value="1"/>
</dbReference>
<keyword evidence="11" id="KW-1185">Reference proteome</keyword>
<evidence type="ECO:0000256" key="2">
    <source>
        <dbReference type="ARBA" id="ARBA00012962"/>
    </source>
</evidence>
<dbReference type="InterPro" id="IPR041121">
    <property type="entry name" value="SDH_C"/>
</dbReference>
<dbReference type="STRING" id="1423775.FD03_GL001685"/>
<dbReference type="GO" id="GO:0008652">
    <property type="term" value="P:amino acid biosynthetic process"/>
    <property type="evidence" value="ECO:0007669"/>
    <property type="project" value="UniProtKB-KW"/>
</dbReference>
<dbReference type="AlphaFoldDB" id="A0A0R1KJT8"/>
<comment type="similarity">
    <text evidence="7">Belongs to the shikimate dehydrogenase family.</text>
</comment>
<feature type="binding site" evidence="7">
    <location>
        <position position="103"/>
    </location>
    <ligand>
        <name>shikimate</name>
        <dbReference type="ChEBI" id="CHEBI:36208"/>
    </ligand>
</feature>
<dbReference type="GO" id="GO:0004764">
    <property type="term" value="F:shikimate 3-dehydrogenase (NADP+) activity"/>
    <property type="evidence" value="ECO:0007669"/>
    <property type="project" value="UniProtKB-UniRule"/>
</dbReference>
<dbReference type="GO" id="GO:0005829">
    <property type="term" value="C:cytosol"/>
    <property type="evidence" value="ECO:0007669"/>
    <property type="project" value="TreeGrafter"/>
</dbReference>
<dbReference type="InterPro" id="IPR013708">
    <property type="entry name" value="Shikimate_DH-bd_N"/>
</dbReference>
<proteinExistence type="inferred from homology"/>
<dbReference type="PANTHER" id="PTHR21089">
    <property type="entry name" value="SHIKIMATE DEHYDROGENASE"/>
    <property type="match status" value="1"/>
</dbReference>
<comment type="function">
    <text evidence="7">Involved in the biosynthesis of the chorismate, which leads to the biosynthesis of aromatic amino acids. Catalyzes the reversible NADPH linked reduction of 3-dehydroshikimate (DHSA) to yield shikimate (SA).</text>
</comment>
<comment type="pathway">
    <text evidence="1 7">Metabolic intermediate biosynthesis; chorismate biosynthesis; chorismate from D-erythrose 4-phosphate and phosphoenolpyruvate: step 4/7.</text>
</comment>
<feature type="domain" description="Shikimate dehydrogenase substrate binding N-terminal" evidence="8">
    <location>
        <begin position="8"/>
        <end position="90"/>
    </location>
</feature>
<feature type="binding site" evidence="7">
    <location>
        <position position="79"/>
    </location>
    <ligand>
        <name>NADP(+)</name>
        <dbReference type="ChEBI" id="CHEBI:58349"/>
    </ligand>
</feature>
<sequence>MEQQLYGLIGFPAMHSKSPRMHNAAMKKLKINAKYQAFEFSPDQLSSEVERLKNMNIRGFNVTMPFKNRIIDYLDGIDEVANKLQSVNTVQNVNGKWIGHSTDGSGFWKTIHSNPKTVALIGSGGAARSILASKPDDVTVHVFNHRSARFEQHSKEIKKLMNIELEDLADIRTILPKTDLVINATNVGMRDDASVLDEADFELMNGGSAVDIIYRDQPTEFLRRAAAVGLQTKNGLDMLVSQGALSFEIWFNQKAPIELMNKVVKK</sequence>
<evidence type="ECO:0000256" key="3">
    <source>
        <dbReference type="ARBA" id="ARBA00022605"/>
    </source>
</evidence>
<feature type="binding site" evidence="7">
    <location>
        <position position="235"/>
    </location>
    <ligand>
        <name>NADP(+)</name>
        <dbReference type="ChEBI" id="CHEBI:58349"/>
    </ligand>
</feature>
<dbReference type="InterPro" id="IPR046346">
    <property type="entry name" value="Aminoacid_DH-like_N_sf"/>
</dbReference>
<keyword evidence="6 7" id="KW-0057">Aromatic amino acid biosynthesis</keyword>
<dbReference type="Gene3D" id="3.40.50.10860">
    <property type="entry name" value="Leucine Dehydrogenase, chain A, domain 1"/>
    <property type="match status" value="1"/>
</dbReference>
<comment type="caution">
    <text evidence="10">The sequence shown here is derived from an EMBL/GenBank/DDBJ whole genome shotgun (WGS) entry which is preliminary data.</text>
</comment>
<dbReference type="Gene3D" id="3.40.50.720">
    <property type="entry name" value="NAD(P)-binding Rossmann-like Domain"/>
    <property type="match status" value="1"/>
</dbReference>
<evidence type="ECO:0000313" key="11">
    <source>
        <dbReference type="Proteomes" id="UP000051248"/>
    </source>
</evidence>
<dbReference type="EMBL" id="AZDZ01000019">
    <property type="protein sequence ID" value="KRK79319.1"/>
    <property type="molecule type" value="Genomic_DNA"/>
</dbReference>
<keyword evidence="4 7" id="KW-0521">NADP</keyword>
<evidence type="ECO:0000256" key="7">
    <source>
        <dbReference type="HAMAP-Rule" id="MF_00222"/>
    </source>
</evidence>
<dbReference type="OrthoDB" id="9792692at2"/>
<protein>
    <recommendedName>
        <fullName evidence="2 7">Shikimate dehydrogenase (NADP(+))</fullName>
        <shortName evidence="7">SDH</shortName>
        <ecNumber evidence="2 7">1.1.1.25</ecNumber>
    </recommendedName>
</protein>
<dbReference type="EC" id="1.1.1.25" evidence="2 7"/>
<feature type="binding site" evidence="7">
    <location>
        <position position="242"/>
    </location>
    <ligand>
        <name>shikimate</name>
        <dbReference type="ChEBI" id="CHEBI:36208"/>
    </ligand>
</feature>
<feature type="binding site" evidence="7">
    <location>
        <position position="214"/>
    </location>
    <ligand>
        <name>shikimate</name>
        <dbReference type="ChEBI" id="CHEBI:36208"/>
    </ligand>
</feature>
<dbReference type="RefSeq" id="WP_025023214.1">
    <property type="nucleotide sequence ID" value="NZ_AZDZ01000019.1"/>
</dbReference>
<keyword evidence="5 7" id="KW-0560">Oxidoreductase</keyword>
<dbReference type="GO" id="GO:0050661">
    <property type="term" value="F:NADP binding"/>
    <property type="evidence" value="ECO:0007669"/>
    <property type="project" value="InterPro"/>
</dbReference>
<feature type="binding site" evidence="7">
    <location>
        <position position="63"/>
    </location>
    <ligand>
        <name>shikimate</name>
        <dbReference type="ChEBI" id="CHEBI:36208"/>
    </ligand>
</feature>
<evidence type="ECO:0000313" key="10">
    <source>
        <dbReference type="EMBL" id="KRK79319.1"/>
    </source>
</evidence>
<dbReference type="PATRIC" id="fig|1423775.4.peg.1718"/>
<feature type="active site" description="Proton acceptor" evidence="7">
    <location>
        <position position="67"/>
    </location>
</feature>
<keyword evidence="3 7" id="KW-0028">Amino-acid biosynthesis</keyword>
<evidence type="ECO:0000259" key="8">
    <source>
        <dbReference type="Pfam" id="PF08501"/>
    </source>
</evidence>
<feature type="binding site" evidence="7">
    <location>
        <begin position="16"/>
        <end position="18"/>
    </location>
    <ligand>
        <name>shikimate</name>
        <dbReference type="ChEBI" id="CHEBI:36208"/>
    </ligand>
</feature>
<feature type="binding site" evidence="7">
    <location>
        <position position="88"/>
    </location>
    <ligand>
        <name>shikimate</name>
        <dbReference type="ChEBI" id="CHEBI:36208"/>
    </ligand>
</feature>
<gene>
    <name evidence="7" type="primary">aroE</name>
    <name evidence="10" type="ORF">FD03_GL001685</name>
</gene>
<dbReference type="Pfam" id="PF18317">
    <property type="entry name" value="SDH_C"/>
    <property type="match status" value="1"/>
</dbReference>
<name>A0A0R1KJT8_9LACO</name>
<feature type="binding site" evidence="7">
    <location>
        <position position="212"/>
    </location>
    <ligand>
        <name>NADP(+)</name>
        <dbReference type="ChEBI" id="CHEBI:58349"/>
    </ligand>
</feature>
<dbReference type="GO" id="GO:0019632">
    <property type="term" value="P:shikimate metabolic process"/>
    <property type="evidence" value="ECO:0007669"/>
    <property type="project" value="InterPro"/>
</dbReference>
<comment type="subunit">
    <text evidence="7">Homodimer.</text>
</comment>
<dbReference type="UniPathway" id="UPA00053">
    <property type="reaction ID" value="UER00087"/>
</dbReference>
<evidence type="ECO:0000259" key="9">
    <source>
        <dbReference type="Pfam" id="PF18317"/>
    </source>
</evidence>
<dbReference type="NCBIfam" id="TIGR00507">
    <property type="entry name" value="aroE"/>
    <property type="match status" value="1"/>
</dbReference>
<dbReference type="eggNOG" id="COG0169">
    <property type="taxonomic scope" value="Bacteria"/>
</dbReference>
<feature type="domain" description="SDH C-terminal" evidence="9">
    <location>
        <begin position="235"/>
        <end position="265"/>
    </location>
</feature>
<feature type="binding site" evidence="7">
    <location>
        <begin position="122"/>
        <end position="126"/>
    </location>
    <ligand>
        <name>NADP(+)</name>
        <dbReference type="ChEBI" id="CHEBI:58349"/>
    </ligand>
</feature>
<dbReference type="Pfam" id="PF08501">
    <property type="entry name" value="Shikimate_dh_N"/>
    <property type="match status" value="1"/>
</dbReference>
<dbReference type="GO" id="GO:0009073">
    <property type="term" value="P:aromatic amino acid family biosynthetic process"/>
    <property type="evidence" value="ECO:0007669"/>
    <property type="project" value="UniProtKB-KW"/>
</dbReference>
<dbReference type="CDD" id="cd01065">
    <property type="entry name" value="NAD_bind_Shikimate_DH"/>
    <property type="match status" value="1"/>
</dbReference>
<evidence type="ECO:0000256" key="1">
    <source>
        <dbReference type="ARBA" id="ARBA00004871"/>
    </source>
</evidence>
<evidence type="ECO:0000256" key="4">
    <source>
        <dbReference type="ARBA" id="ARBA00022857"/>
    </source>
</evidence>
<reference evidence="10 11" key="1">
    <citation type="journal article" date="2015" name="Genome Announc.">
        <title>Expanding the biotechnology potential of lactobacilli through comparative genomics of 213 strains and associated genera.</title>
        <authorList>
            <person name="Sun Z."/>
            <person name="Harris H.M."/>
            <person name="McCann A."/>
            <person name="Guo C."/>
            <person name="Argimon S."/>
            <person name="Zhang W."/>
            <person name="Yang X."/>
            <person name="Jeffery I.B."/>
            <person name="Cooney J.C."/>
            <person name="Kagawa T.F."/>
            <person name="Liu W."/>
            <person name="Song Y."/>
            <person name="Salvetti E."/>
            <person name="Wrobel A."/>
            <person name="Rasinkangas P."/>
            <person name="Parkhill J."/>
            <person name="Rea M.C."/>
            <person name="O'Sullivan O."/>
            <person name="Ritari J."/>
            <person name="Douillard F.P."/>
            <person name="Paul Ross R."/>
            <person name="Yang R."/>
            <person name="Briner A.E."/>
            <person name="Felis G.E."/>
            <person name="de Vos W.M."/>
            <person name="Barrangou R."/>
            <person name="Klaenhammer T.R."/>
            <person name="Caufield P.W."/>
            <person name="Cui Y."/>
            <person name="Zhang H."/>
            <person name="O'Toole P.W."/>
        </authorList>
    </citation>
    <scope>NUCLEOTIDE SEQUENCE [LARGE SCALE GENOMIC DNA]</scope>
    <source>
        <strain evidence="10 11">DSM 19682</strain>
    </source>
</reference>
<evidence type="ECO:0000256" key="5">
    <source>
        <dbReference type="ARBA" id="ARBA00023002"/>
    </source>
</evidence>